<reference evidence="6 7" key="1">
    <citation type="submission" date="2023-09" db="EMBL/GenBank/DDBJ databases">
        <title>Whole genome shotgun sequencing (WGS) of Bosea sp. ZW T0_25, isolated from stored onions (Allium cepa).</title>
        <authorList>
            <person name="Stoll D.A."/>
            <person name="Huch M."/>
        </authorList>
    </citation>
    <scope>NUCLEOTIDE SEQUENCE [LARGE SCALE GENOMIC DNA]</scope>
    <source>
        <strain evidence="6 7">ZW T0_25</strain>
    </source>
</reference>
<evidence type="ECO:0000256" key="2">
    <source>
        <dbReference type="ARBA" id="ARBA00022723"/>
    </source>
</evidence>
<comment type="similarity">
    <text evidence="1 4">Belongs to the metallo-dependent hydrolases superfamily. NagA family.</text>
</comment>
<dbReference type="InterPro" id="IPR006680">
    <property type="entry name" value="Amidohydro-rel"/>
</dbReference>
<sequence length="342" mass="36095">MPVSPGLVDLQVNGFGGVDFNDAAITAADLDRALEAMLATGVTFCLPTLITAHQHELQERFRALDAAVSQSRLGKLMCPGYHLEGPFLNPAPGYHGCHPPDAMTAAKLDLVAELERDLSRPILMVTLAPEREGALALTKALAEAGKIVAIGHSAADFEVVAAAADAGLSLSTHLGNGLPQTLHKLANPVFAQLAEDRLMACFIADGIHVHLKALKALIRAKGFERSILVTDAVVAAAAPVGRYHFAGMAVDLTADGSVRQSEGLLAGSALCLDQAVRNVVSWGIATADEALGMASRHPLAAIRPALDAHGLALAEGAVEWSDVLFVERVRIGTVERRYERRH</sequence>
<evidence type="ECO:0000313" key="6">
    <source>
        <dbReference type="EMBL" id="MDU0339795.1"/>
    </source>
</evidence>
<dbReference type="EMBL" id="JAWDID010000008">
    <property type="protein sequence ID" value="MDU0339795.1"/>
    <property type="molecule type" value="Genomic_DNA"/>
</dbReference>
<evidence type="ECO:0000256" key="1">
    <source>
        <dbReference type="ARBA" id="ARBA00010716"/>
    </source>
</evidence>
<dbReference type="PIRSF" id="PIRSF038994">
    <property type="entry name" value="NagA"/>
    <property type="match status" value="1"/>
</dbReference>
<dbReference type="Proteomes" id="UP001254257">
    <property type="component" value="Unassembled WGS sequence"/>
</dbReference>
<evidence type="ECO:0000313" key="7">
    <source>
        <dbReference type="Proteomes" id="UP001254257"/>
    </source>
</evidence>
<accession>A0ABU3S5Y3</accession>
<organism evidence="6 7">
    <name type="scientific">Bosea rubneri</name>
    <dbReference type="NCBI Taxonomy" id="3075434"/>
    <lineage>
        <taxon>Bacteria</taxon>
        <taxon>Pseudomonadati</taxon>
        <taxon>Pseudomonadota</taxon>
        <taxon>Alphaproteobacteria</taxon>
        <taxon>Hyphomicrobiales</taxon>
        <taxon>Boseaceae</taxon>
        <taxon>Bosea</taxon>
    </lineage>
</organism>
<keyword evidence="4" id="KW-0119">Carbohydrate metabolism</keyword>
<dbReference type="SUPFAM" id="SSF51556">
    <property type="entry name" value="Metallo-dependent hydrolases"/>
    <property type="match status" value="1"/>
</dbReference>
<dbReference type="PANTHER" id="PTHR11113">
    <property type="entry name" value="N-ACETYLGLUCOSAMINE-6-PHOSPHATE DEACETYLASE"/>
    <property type="match status" value="1"/>
</dbReference>
<gene>
    <name evidence="6" type="ORF">RKE40_07880</name>
</gene>
<name>A0ABU3S5Y3_9HYPH</name>
<evidence type="ECO:0000259" key="5">
    <source>
        <dbReference type="Pfam" id="PF01979"/>
    </source>
</evidence>
<comment type="caution">
    <text evidence="6">The sequence shown here is derived from an EMBL/GenBank/DDBJ whole genome shotgun (WGS) entry which is preliminary data.</text>
</comment>
<dbReference type="InterPro" id="IPR032466">
    <property type="entry name" value="Metal_Hydrolase"/>
</dbReference>
<dbReference type="PANTHER" id="PTHR11113:SF14">
    <property type="entry name" value="N-ACETYLGLUCOSAMINE-6-PHOSPHATE DEACETYLASE"/>
    <property type="match status" value="1"/>
</dbReference>
<dbReference type="Gene3D" id="3.20.20.140">
    <property type="entry name" value="Metal-dependent hydrolases"/>
    <property type="match status" value="1"/>
</dbReference>
<keyword evidence="3 4" id="KW-0378">Hydrolase</keyword>
<keyword evidence="7" id="KW-1185">Reference proteome</keyword>
<keyword evidence="2" id="KW-0479">Metal-binding</keyword>
<evidence type="ECO:0000256" key="4">
    <source>
        <dbReference type="PIRNR" id="PIRNR038994"/>
    </source>
</evidence>
<feature type="domain" description="Amidohydrolase-related" evidence="5">
    <location>
        <begin position="3"/>
        <end position="220"/>
    </location>
</feature>
<evidence type="ECO:0000256" key="3">
    <source>
        <dbReference type="ARBA" id="ARBA00022801"/>
    </source>
</evidence>
<dbReference type="InterPro" id="IPR003764">
    <property type="entry name" value="GlcNAc_6-P_deAcase"/>
</dbReference>
<dbReference type="Pfam" id="PF01979">
    <property type="entry name" value="Amidohydro_1"/>
    <property type="match status" value="1"/>
</dbReference>
<proteinExistence type="inferred from homology"/>
<dbReference type="RefSeq" id="WP_316017679.1">
    <property type="nucleotide sequence ID" value="NZ_JAWDID010000008.1"/>
</dbReference>
<protein>
    <submittedName>
        <fullName evidence="6">Amidohydrolase family protein</fullName>
    </submittedName>
</protein>